<comment type="caution">
    <text evidence="9">The sequence shown here is derived from an EMBL/GenBank/DDBJ whole genome shotgun (WGS) entry which is preliminary data.</text>
</comment>
<protein>
    <recommendedName>
        <fullName evidence="7">Large ribosomal subunit protein mL46</fullName>
    </recommendedName>
</protein>
<evidence type="ECO:0000256" key="2">
    <source>
        <dbReference type="ARBA" id="ARBA00009070"/>
    </source>
</evidence>
<keyword evidence="4" id="KW-0689">Ribosomal protein</keyword>
<comment type="similarity">
    <text evidence="2">Belongs to the mitochondrion-specific ribosomal protein mL46 family.</text>
</comment>
<evidence type="ECO:0000256" key="5">
    <source>
        <dbReference type="ARBA" id="ARBA00023128"/>
    </source>
</evidence>
<accession>A0A317SDQ0</accession>
<dbReference type="Pfam" id="PF11788">
    <property type="entry name" value="MRP-L46"/>
    <property type="match status" value="1"/>
</dbReference>
<evidence type="ECO:0000313" key="10">
    <source>
        <dbReference type="Proteomes" id="UP000246991"/>
    </source>
</evidence>
<evidence type="ECO:0000259" key="8">
    <source>
        <dbReference type="Pfam" id="PF11788"/>
    </source>
</evidence>
<feature type="domain" description="Large ribosomal subunit protein mL46 N-terminal" evidence="8">
    <location>
        <begin position="97"/>
        <end position="243"/>
    </location>
</feature>
<reference evidence="9 10" key="1">
    <citation type="submission" date="2018-03" db="EMBL/GenBank/DDBJ databases">
        <title>Genomes of Pezizomycetes fungi and the evolution of truffles.</title>
        <authorList>
            <person name="Murat C."/>
            <person name="Payen T."/>
            <person name="Noel B."/>
            <person name="Kuo A."/>
            <person name="Martin F.M."/>
        </authorList>
    </citation>
    <scope>NUCLEOTIDE SEQUENCE [LARGE SCALE GENOMIC DNA]</scope>
    <source>
        <strain evidence="9">091103-1</strain>
    </source>
</reference>
<dbReference type="PANTHER" id="PTHR13124">
    <property type="entry name" value="39S RIBOSOMAL PROTEIN L46, MITOCHONDRIAL PRECURSOR-RELATED"/>
    <property type="match status" value="1"/>
</dbReference>
<dbReference type="InterPro" id="IPR033650">
    <property type="entry name" value="Ribosomal_mL46_NUDIX"/>
</dbReference>
<evidence type="ECO:0000256" key="4">
    <source>
        <dbReference type="ARBA" id="ARBA00022980"/>
    </source>
</evidence>
<dbReference type="Gene3D" id="3.90.79.10">
    <property type="entry name" value="Nucleoside Triphosphate Pyrophosphohydrolase"/>
    <property type="match status" value="1"/>
</dbReference>
<dbReference type="PANTHER" id="PTHR13124:SF12">
    <property type="entry name" value="LARGE RIBOSOMAL SUBUNIT PROTEIN ML46"/>
    <property type="match status" value="1"/>
</dbReference>
<keyword evidence="10" id="KW-1185">Reference proteome</keyword>
<keyword evidence="5" id="KW-0496">Mitochondrion</keyword>
<dbReference type="SUPFAM" id="SSF55811">
    <property type="entry name" value="Nudix"/>
    <property type="match status" value="1"/>
</dbReference>
<dbReference type="STRING" id="42249.A0A317SDQ0"/>
<dbReference type="InterPro" id="IPR015797">
    <property type="entry name" value="NUDIX_hydrolase-like_dom_sf"/>
</dbReference>
<dbReference type="EMBL" id="PYWC01000106">
    <property type="protein sequence ID" value="PWW72445.1"/>
    <property type="molecule type" value="Genomic_DNA"/>
</dbReference>
<dbReference type="GO" id="GO:0003735">
    <property type="term" value="F:structural constituent of ribosome"/>
    <property type="evidence" value="ECO:0007669"/>
    <property type="project" value="InterPro"/>
</dbReference>
<evidence type="ECO:0000256" key="3">
    <source>
        <dbReference type="ARBA" id="ARBA00022946"/>
    </source>
</evidence>
<dbReference type="InterPro" id="IPR040008">
    <property type="entry name" value="Ribosomal_mL46"/>
</dbReference>
<name>A0A317SDQ0_9PEZI</name>
<evidence type="ECO:0000256" key="7">
    <source>
        <dbReference type="ARBA" id="ARBA00035190"/>
    </source>
</evidence>
<dbReference type="GO" id="GO:0005743">
    <property type="term" value="C:mitochondrial inner membrane"/>
    <property type="evidence" value="ECO:0007669"/>
    <property type="project" value="UniProtKB-ARBA"/>
</dbReference>
<organism evidence="9 10">
    <name type="scientific">Tuber magnatum</name>
    <name type="common">white Piedmont truffle</name>
    <dbReference type="NCBI Taxonomy" id="42249"/>
    <lineage>
        <taxon>Eukaryota</taxon>
        <taxon>Fungi</taxon>
        <taxon>Dikarya</taxon>
        <taxon>Ascomycota</taxon>
        <taxon>Pezizomycotina</taxon>
        <taxon>Pezizomycetes</taxon>
        <taxon>Pezizales</taxon>
        <taxon>Tuberaceae</taxon>
        <taxon>Tuber</taxon>
    </lineage>
</organism>
<comment type="subcellular location">
    <subcellularLocation>
        <location evidence="1">Mitochondrion</location>
    </subcellularLocation>
</comment>
<proteinExistence type="inferred from homology"/>
<keyword evidence="6" id="KW-0687">Ribonucleoprotein</keyword>
<dbReference type="AlphaFoldDB" id="A0A317SDQ0"/>
<gene>
    <name evidence="9" type="ORF">C7212DRAFT_360104</name>
</gene>
<sequence>MNVSCKTLRLRGLGTNELTNNQNSLPVICLNLPAAAQRIFDAPRVATTITHRPYSSAGAQPNSITPPPAITSPAVNPTEGSRDPVEAQGEFPRKDWWDIATGVVISRPPLLTRDLPEFEQSYYFYQRRLNDRLQLPFARWFYFKKGTLGEEEWKRKQAAEERYQPYGPRAWADELLKGSTEHKFDPLKDYEHLVATTVTGEEETMSIMQARQESAKEAQARGEEMEYPSEIVEKPFPRTTQADIENNTKRLDRKLSRTLYLVVKRKRDKHAWRFPQSRLSGKWEHLRWGAQRTLLEAAGPNMNTWFVGSAPIGLYKYKYPPGHAQNQTGKKVFFMKARILAGQADLTNNKQGLEDFQWLTKDELKEVVGNKYYRAVQHMLVAQ</sequence>
<evidence type="ECO:0000313" key="9">
    <source>
        <dbReference type="EMBL" id="PWW72445.1"/>
    </source>
</evidence>
<keyword evidence="3" id="KW-0809">Transit peptide</keyword>
<dbReference type="Proteomes" id="UP000246991">
    <property type="component" value="Unassembled WGS sequence"/>
</dbReference>
<dbReference type="CDD" id="cd04661">
    <property type="entry name" value="NUDIX_MRP_L46"/>
    <property type="match status" value="1"/>
</dbReference>
<dbReference type="OrthoDB" id="414075at2759"/>
<dbReference type="FunFam" id="3.90.79.10:FF:000018">
    <property type="entry name" value="39S ribosomal protein L46, mitochondrial"/>
    <property type="match status" value="1"/>
</dbReference>
<evidence type="ECO:0000256" key="1">
    <source>
        <dbReference type="ARBA" id="ARBA00004173"/>
    </source>
</evidence>
<evidence type="ECO:0000256" key="6">
    <source>
        <dbReference type="ARBA" id="ARBA00023274"/>
    </source>
</evidence>
<dbReference type="InterPro" id="IPR021757">
    <property type="entry name" value="Ribosomal_mL46_N"/>
</dbReference>
<dbReference type="GO" id="GO:0005762">
    <property type="term" value="C:mitochondrial large ribosomal subunit"/>
    <property type="evidence" value="ECO:0007669"/>
    <property type="project" value="TreeGrafter"/>
</dbReference>